<accession>A0A1C3NWF7</accession>
<organism evidence="1 2">
    <name type="scientific">Candidatus Protofrankia californiensis</name>
    <dbReference type="NCBI Taxonomy" id="1839754"/>
    <lineage>
        <taxon>Bacteria</taxon>
        <taxon>Bacillati</taxon>
        <taxon>Actinomycetota</taxon>
        <taxon>Actinomycetes</taxon>
        <taxon>Frankiales</taxon>
        <taxon>Frankiaceae</taxon>
        <taxon>Protofrankia</taxon>
    </lineage>
</organism>
<sequence>MSNGFSRTEDGIEIVLGPLQATLLVELISQIDALLEPPPVADPLEAIVGLRAVPPAAPDDPAVARLLPEAYPDDPDAAADYRRRTSDDIRAGKRDAARRVLATVPATGGRALLDDDAVQDWLITLNDLRLVLGTRLNLTDDVSADALYEVESQDPRRPVVEVYLFLGDMQDQLVHALL</sequence>
<reference evidence="2" key="1">
    <citation type="submission" date="2016-02" db="EMBL/GenBank/DDBJ databases">
        <authorList>
            <person name="Wibberg D."/>
        </authorList>
    </citation>
    <scope>NUCLEOTIDE SEQUENCE [LARGE SCALE GENOMIC DNA]</scope>
</reference>
<dbReference type="EMBL" id="FLUV01000782">
    <property type="protein sequence ID" value="SBW20953.1"/>
    <property type="molecule type" value="Genomic_DNA"/>
</dbReference>
<dbReference type="Proteomes" id="UP000199013">
    <property type="component" value="Unassembled WGS sequence"/>
</dbReference>
<name>A0A1C3NWF7_9ACTN</name>
<dbReference type="AlphaFoldDB" id="A0A1C3NWF7"/>
<proteinExistence type="predicted"/>
<evidence type="ECO:0000313" key="1">
    <source>
        <dbReference type="EMBL" id="SBW20953.1"/>
    </source>
</evidence>
<keyword evidence="2" id="KW-1185">Reference proteome</keyword>
<dbReference type="Pfam" id="PF09438">
    <property type="entry name" value="DUF2017"/>
    <property type="match status" value="1"/>
</dbReference>
<evidence type="ECO:0000313" key="2">
    <source>
        <dbReference type="Proteomes" id="UP000199013"/>
    </source>
</evidence>
<protein>
    <submittedName>
        <fullName evidence="1">Uncharacterized protein</fullName>
    </submittedName>
</protein>
<gene>
    <name evidence="1" type="ORF">FDG2_1852</name>
</gene>
<dbReference type="InterPro" id="IPR018561">
    <property type="entry name" value="AosR"/>
</dbReference>